<evidence type="ECO:0000313" key="3">
    <source>
        <dbReference type="EMBL" id="SHI18269.1"/>
    </source>
</evidence>
<evidence type="ECO:0000256" key="1">
    <source>
        <dbReference type="ARBA" id="ARBA00022500"/>
    </source>
</evidence>
<name>A0A1M5Z229_9FIRM</name>
<dbReference type="CDD" id="cd17906">
    <property type="entry name" value="CheX"/>
    <property type="match status" value="1"/>
</dbReference>
<feature type="domain" description="Chemotaxis phosphatase CheX-like" evidence="2">
    <location>
        <begin position="42"/>
        <end position="122"/>
    </location>
</feature>
<dbReference type="Gene3D" id="3.40.1550.10">
    <property type="entry name" value="CheC-like"/>
    <property type="match status" value="1"/>
</dbReference>
<reference evidence="3 4" key="1">
    <citation type="submission" date="2016-11" db="EMBL/GenBank/DDBJ databases">
        <authorList>
            <person name="Jaros S."/>
            <person name="Januszkiewicz K."/>
            <person name="Wedrychowicz H."/>
        </authorList>
    </citation>
    <scope>NUCLEOTIDE SEQUENCE [LARGE SCALE GENOMIC DNA]</scope>
    <source>
        <strain evidence="3 4">DSM 10068</strain>
    </source>
</reference>
<proteinExistence type="predicted"/>
<dbReference type="STRING" id="1123282.SAMN02745823_03124"/>
<protein>
    <submittedName>
        <fullName evidence="3">Chemotaxis protein CheX</fullName>
    </submittedName>
</protein>
<dbReference type="GO" id="GO:0006935">
    <property type="term" value="P:chemotaxis"/>
    <property type="evidence" value="ECO:0007669"/>
    <property type="project" value="UniProtKB-KW"/>
</dbReference>
<dbReference type="InterPro" id="IPR038756">
    <property type="entry name" value="CheX-like"/>
</dbReference>
<dbReference type="PANTHER" id="PTHR39452:SF1">
    <property type="entry name" value="CHEY-P PHOSPHATASE CHEX"/>
    <property type="match status" value="1"/>
</dbReference>
<accession>A0A1M5Z229</accession>
<dbReference type="InterPro" id="IPR028976">
    <property type="entry name" value="CheC-like_sf"/>
</dbReference>
<sequence>MNTEYTEAFFNSFQNVMPQLGIESVRLIDIQDIGSQIHTPEVVCIIGIIGDLRGNVIYAMSADAAKKIAGTMMGGMELDEFDEIAQSAVAELGNMLAANACTELSQIKIKVDVSTPTLMVGTFSVSASAERVTRIELAASDFPFDIFLSLEKR</sequence>
<gene>
    <name evidence="3" type="ORF">SAMN02745823_03124</name>
</gene>
<evidence type="ECO:0000259" key="2">
    <source>
        <dbReference type="Pfam" id="PF13690"/>
    </source>
</evidence>
<dbReference type="OrthoDB" id="9788100at2"/>
<dbReference type="SUPFAM" id="SSF103039">
    <property type="entry name" value="CheC-like"/>
    <property type="match status" value="1"/>
</dbReference>
<keyword evidence="4" id="KW-1185">Reference proteome</keyword>
<dbReference type="Pfam" id="PF13690">
    <property type="entry name" value="CheX"/>
    <property type="match status" value="1"/>
</dbReference>
<dbReference type="InterPro" id="IPR028051">
    <property type="entry name" value="CheX-like_dom"/>
</dbReference>
<dbReference type="RefSeq" id="WP_073080903.1">
    <property type="nucleotide sequence ID" value="NZ_FQXV01000012.1"/>
</dbReference>
<organism evidence="3 4">
    <name type="scientific">Sporobacter termitidis DSM 10068</name>
    <dbReference type="NCBI Taxonomy" id="1123282"/>
    <lineage>
        <taxon>Bacteria</taxon>
        <taxon>Bacillati</taxon>
        <taxon>Bacillota</taxon>
        <taxon>Clostridia</taxon>
        <taxon>Eubacteriales</taxon>
        <taxon>Oscillospiraceae</taxon>
        <taxon>Sporobacter</taxon>
    </lineage>
</organism>
<dbReference type="PANTHER" id="PTHR39452">
    <property type="entry name" value="CHEY-P PHOSPHATASE CHEX"/>
    <property type="match status" value="1"/>
</dbReference>
<dbReference type="AlphaFoldDB" id="A0A1M5Z229"/>
<evidence type="ECO:0000313" key="4">
    <source>
        <dbReference type="Proteomes" id="UP000183995"/>
    </source>
</evidence>
<dbReference type="EMBL" id="FQXV01000012">
    <property type="protein sequence ID" value="SHI18269.1"/>
    <property type="molecule type" value="Genomic_DNA"/>
</dbReference>
<keyword evidence="1" id="KW-0145">Chemotaxis</keyword>
<dbReference type="Proteomes" id="UP000183995">
    <property type="component" value="Unassembled WGS sequence"/>
</dbReference>